<dbReference type="Proteomes" id="UP000805193">
    <property type="component" value="Unassembled WGS sequence"/>
</dbReference>
<evidence type="ECO:0000313" key="1">
    <source>
        <dbReference type="EMBL" id="KAG0411268.1"/>
    </source>
</evidence>
<reference evidence="1 2" key="1">
    <citation type="journal article" date="2020" name="Cell">
        <title>Large-Scale Comparative Analyses of Tick Genomes Elucidate Their Genetic Diversity and Vector Capacities.</title>
        <authorList>
            <consortium name="Tick Genome and Microbiome Consortium (TIGMIC)"/>
            <person name="Jia N."/>
            <person name="Wang J."/>
            <person name="Shi W."/>
            <person name="Du L."/>
            <person name="Sun Y."/>
            <person name="Zhan W."/>
            <person name="Jiang J.F."/>
            <person name="Wang Q."/>
            <person name="Zhang B."/>
            <person name="Ji P."/>
            <person name="Bell-Sakyi L."/>
            <person name="Cui X.M."/>
            <person name="Yuan T.T."/>
            <person name="Jiang B.G."/>
            <person name="Yang W.F."/>
            <person name="Lam T.T."/>
            <person name="Chang Q.C."/>
            <person name="Ding S.J."/>
            <person name="Wang X.J."/>
            <person name="Zhu J.G."/>
            <person name="Ruan X.D."/>
            <person name="Zhao L."/>
            <person name="Wei J.T."/>
            <person name="Ye R.Z."/>
            <person name="Que T.C."/>
            <person name="Du C.H."/>
            <person name="Zhou Y.H."/>
            <person name="Cheng J.X."/>
            <person name="Dai P.F."/>
            <person name="Guo W.B."/>
            <person name="Han X.H."/>
            <person name="Huang E.J."/>
            <person name="Li L.F."/>
            <person name="Wei W."/>
            <person name="Gao Y.C."/>
            <person name="Liu J.Z."/>
            <person name="Shao H.Z."/>
            <person name="Wang X."/>
            <person name="Wang C.C."/>
            <person name="Yang T.C."/>
            <person name="Huo Q.B."/>
            <person name="Li W."/>
            <person name="Chen H.Y."/>
            <person name="Chen S.E."/>
            <person name="Zhou L.G."/>
            <person name="Ni X.B."/>
            <person name="Tian J.H."/>
            <person name="Sheng Y."/>
            <person name="Liu T."/>
            <person name="Pan Y.S."/>
            <person name="Xia L.Y."/>
            <person name="Li J."/>
            <person name="Zhao F."/>
            <person name="Cao W.C."/>
        </authorList>
    </citation>
    <scope>NUCLEOTIDE SEQUENCE [LARGE SCALE GENOMIC DNA]</scope>
    <source>
        <strain evidence="1">Iper-2018</strain>
    </source>
</reference>
<keyword evidence="2" id="KW-1185">Reference proteome</keyword>
<name>A0AC60NVW2_IXOPE</name>
<protein>
    <submittedName>
        <fullName evidence="1">Uncharacterized protein</fullName>
    </submittedName>
</protein>
<accession>A0AC60NVW2</accession>
<comment type="caution">
    <text evidence="1">The sequence shown here is derived from an EMBL/GenBank/DDBJ whole genome shotgun (WGS) entry which is preliminary data.</text>
</comment>
<gene>
    <name evidence="1" type="ORF">HPB47_011620</name>
</gene>
<organism evidence="1 2">
    <name type="scientific">Ixodes persulcatus</name>
    <name type="common">Taiga tick</name>
    <dbReference type="NCBI Taxonomy" id="34615"/>
    <lineage>
        <taxon>Eukaryota</taxon>
        <taxon>Metazoa</taxon>
        <taxon>Ecdysozoa</taxon>
        <taxon>Arthropoda</taxon>
        <taxon>Chelicerata</taxon>
        <taxon>Arachnida</taxon>
        <taxon>Acari</taxon>
        <taxon>Parasitiformes</taxon>
        <taxon>Ixodida</taxon>
        <taxon>Ixodoidea</taxon>
        <taxon>Ixodidae</taxon>
        <taxon>Ixodinae</taxon>
        <taxon>Ixodes</taxon>
    </lineage>
</organism>
<proteinExistence type="predicted"/>
<sequence length="438" mass="49177">MSGVSSVHVSSVCDSLNVPHLETRWDPFMEDSDDSINIFPHPNVLAEAYTALMKYWEWSAVAILYDEDDAVTADDEEDDYEGNDDDEVKFPMKLETENAMLYDAVKLFALSIASWGGGQTITLPSINCRTKNAGDATRSSALRDIMKKVAFDGLTGTVKFDEHGFRKDFQLYVTELGTDGLEESRPFVIVNNDEDGSPKFSGFCVDLLQELSAMLGFKYELHVSHDGRYGSPQQDGQWNGMVGELIDGVWVYVILATACTIFVMYIGARLSFREWTLVEDAKGEECMENRFNLFNCFLFVVTTLLHQRITLDPRAPATRVLAGFWYFFTFIILAIIVSNLCESILWEDDGPDYDTAQELLRARGFTYIVVQHGSSQKFLQKICTCAVGRPKLFGAPKAVGPPILKLASIAAMREVFRAQPEQPDWLPTLDALMCLKEL</sequence>
<dbReference type="EMBL" id="JABSTQ010011448">
    <property type="protein sequence ID" value="KAG0411268.1"/>
    <property type="molecule type" value="Genomic_DNA"/>
</dbReference>
<evidence type="ECO:0000313" key="2">
    <source>
        <dbReference type="Proteomes" id="UP000805193"/>
    </source>
</evidence>